<dbReference type="RefSeq" id="WP_285671284.1">
    <property type="nucleotide sequence ID" value="NZ_BSYI01000011.1"/>
</dbReference>
<keyword evidence="1" id="KW-0812">Transmembrane</keyword>
<comment type="caution">
    <text evidence="2">The sequence shown here is derived from an EMBL/GenBank/DDBJ whole genome shotgun (WGS) entry which is preliminary data.</text>
</comment>
<gene>
    <name evidence="2" type="ORF">LNKW23_17160</name>
</gene>
<keyword evidence="1" id="KW-0472">Membrane</keyword>
<sequence length="162" mass="17495">MTGGESQIHRRWRRLTAAERRAHPLNRLRGGLLAVAGWIGAQCLLAAAILAVLVTDDGADPGGVALPFGWLYWGVVLTGPPLALALLLRRHPAMPRVYAGYIAAVILLEIAEELREPALLTEAGTDWEVLGPLLAATAVDLVVVRYLLLGTRPNIVFRGRQP</sequence>
<proteinExistence type="predicted"/>
<name>A0ABQ6LGS8_9RHOB</name>
<protein>
    <submittedName>
        <fullName evidence="2">Uncharacterized protein</fullName>
    </submittedName>
</protein>
<feature type="transmembrane region" description="Helical" evidence="1">
    <location>
        <begin position="30"/>
        <end position="54"/>
    </location>
</feature>
<feature type="transmembrane region" description="Helical" evidence="1">
    <location>
        <begin position="70"/>
        <end position="88"/>
    </location>
</feature>
<organism evidence="2 3">
    <name type="scientific">Paralimibaculum aggregatum</name>
    <dbReference type="NCBI Taxonomy" id="3036245"/>
    <lineage>
        <taxon>Bacteria</taxon>
        <taxon>Pseudomonadati</taxon>
        <taxon>Pseudomonadota</taxon>
        <taxon>Alphaproteobacteria</taxon>
        <taxon>Rhodobacterales</taxon>
        <taxon>Paracoccaceae</taxon>
        <taxon>Paralimibaculum</taxon>
    </lineage>
</organism>
<feature type="transmembrane region" description="Helical" evidence="1">
    <location>
        <begin position="95"/>
        <end position="111"/>
    </location>
</feature>
<keyword evidence="1" id="KW-1133">Transmembrane helix</keyword>
<dbReference type="EMBL" id="BSYI01000011">
    <property type="protein sequence ID" value="GMG82503.1"/>
    <property type="molecule type" value="Genomic_DNA"/>
</dbReference>
<feature type="transmembrane region" description="Helical" evidence="1">
    <location>
        <begin position="131"/>
        <end position="148"/>
    </location>
</feature>
<keyword evidence="3" id="KW-1185">Reference proteome</keyword>
<accession>A0ABQ6LGS8</accession>
<evidence type="ECO:0000313" key="2">
    <source>
        <dbReference type="EMBL" id="GMG82503.1"/>
    </source>
</evidence>
<dbReference type="Proteomes" id="UP001239909">
    <property type="component" value="Unassembled WGS sequence"/>
</dbReference>
<evidence type="ECO:0000313" key="3">
    <source>
        <dbReference type="Proteomes" id="UP001239909"/>
    </source>
</evidence>
<reference evidence="2 3" key="1">
    <citation type="submission" date="2023-04" db="EMBL/GenBank/DDBJ databases">
        <title>Marinoamorphus aggregata gen. nov., sp. Nov., isolate from tissue of brittle star Ophioplocus japonicus.</title>
        <authorList>
            <person name="Kawano K."/>
            <person name="Sawayama S."/>
            <person name="Nakagawa S."/>
        </authorList>
    </citation>
    <scope>NUCLEOTIDE SEQUENCE [LARGE SCALE GENOMIC DNA]</scope>
    <source>
        <strain evidence="2 3">NKW23</strain>
    </source>
</reference>
<evidence type="ECO:0000256" key="1">
    <source>
        <dbReference type="SAM" id="Phobius"/>
    </source>
</evidence>